<dbReference type="Proteomes" id="UP000201838">
    <property type="component" value="Unassembled WGS sequence"/>
</dbReference>
<protein>
    <submittedName>
        <fullName evidence="1">Uncharacterized protein</fullName>
    </submittedName>
</protein>
<evidence type="ECO:0000313" key="2">
    <source>
        <dbReference type="Proteomes" id="UP000201838"/>
    </source>
</evidence>
<dbReference type="OrthoDB" id="7830139at2"/>
<dbReference type="InterPro" id="IPR046579">
    <property type="entry name" value="DUF6639"/>
</dbReference>
<dbReference type="AlphaFoldDB" id="A0A238J6Y1"/>
<sequence>MIVLPETLAAREVPGFIYKGLRPEEAFVSILRHEMTHALLEHMTEDSPISAAAHEYLAFAFQIEAMTNDERAAFLETNGTRPAKSLDTFNMVIYRFVPGRFASAVWLHYSAPENGCRFARDVIEGRVILGTPLHFP</sequence>
<reference evidence="1 2" key="1">
    <citation type="submission" date="2017-05" db="EMBL/GenBank/DDBJ databases">
        <authorList>
            <person name="Song R."/>
            <person name="Chenine A.L."/>
            <person name="Ruprecht R.M."/>
        </authorList>
    </citation>
    <scope>NUCLEOTIDE SEQUENCE [LARGE SCALE GENOMIC DNA]</scope>
    <source>
        <strain evidence="1 2">CECT 8489</strain>
    </source>
</reference>
<gene>
    <name evidence="1" type="ORF">BOA8489_04060</name>
</gene>
<name>A0A238J6Y1_9RHOB</name>
<dbReference type="Pfam" id="PF20344">
    <property type="entry name" value="DUF6639"/>
    <property type="match status" value="1"/>
</dbReference>
<dbReference type="EMBL" id="FXXQ01000057">
    <property type="protein sequence ID" value="SMX25915.1"/>
    <property type="molecule type" value="Genomic_DNA"/>
</dbReference>
<proteinExistence type="predicted"/>
<evidence type="ECO:0000313" key="1">
    <source>
        <dbReference type="EMBL" id="SMX25915.1"/>
    </source>
</evidence>
<keyword evidence="2" id="KW-1185">Reference proteome</keyword>
<organism evidence="1 2">
    <name type="scientific">Boseongicola aestuarii</name>
    <dbReference type="NCBI Taxonomy" id="1470561"/>
    <lineage>
        <taxon>Bacteria</taxon>
        <taxon>Pseudomonadati</taxon>
        <taxon>Pseudomonadota</taxon>
        <taxon>Alphaproteobacteria</taxon>
        <taxon>Rhodobacterales</taxon>
        <taxon>Paracoccaceae</taxon>
        <taxon>Boseongicola</taxon>
    </lineage>
</organism>
<accession>A0A238J6Y1</accession>